<dbReference type="Gene3D" id="3.40.720.10">
    <property type="entry name" value="Alkaline Phosphatase, subunit A"/>
    <property type="match status" value="1"/>
</dbReference>
<comment type="PTM">
    <text evidence="6">The conversion to 3-oxoalanine (also known as C-formylglycine, FGly), of a serine or cysteine residue in prokaryotes and of a cysteine residue in eukaryotes, is critical for catalytic activity.</text>
</comment>
<comment type="catalytic activity">
    <reaction evidence="5">
        <text>an aryl sulfate + H2O = a phenol + sulfate + H(+)</text>
        <dbReference type="Rhea" id="RHEA:17261"/>
        <dbReference type="ChEBI" id="CHEBI:15377"/>
        <dbReference type="ChEBI" id="CHEBI:15378"/>
        <dbReference type="ChEBI" id="CHEBI:16189"/>
        <dbReference type="ChEBI" id="CHEBI:33853"/>
        <dbReference type="ChEBI" id="CHEBI:140317"/>
        <dbReference type="EC" id="3.1.6.1"/>
    </reaction>
</comment>
<dbReference type="GO" id="GO:0005539">
    <property type="term" value="F:glycosaminoglycan binding"/>
    <property type="evidence" value="ECO:0007669"/>
    <property type="project" value="TreeGrafter"/>
</dbReference>
<dbReference type="Proteomes" id="UP000799537">
    <property type="component" value="Unassembled WGS sequence"/>
</dbReference>
<keyword evidence="4" id="KW-0325">Glycoprotein</keyword>
<evidence type="ECO:0000313" key="9">
    <source>
        <dbReference type="EMBL" id="KAF2164434.1"/>
    </source>
</evidence>
<evidence type="ECO:0000256" key="6">
    <source>
        <dbReference type="PIRSR" id="PIRSR000972-50"/>
    </source>
</evidence>
<reference evidence="9" key="1">
    <citation type="journal article" date="2020" name="Stud. Mycol.">
        <title>101 Dothideomycetes genomes: a test case for predicting lifestyles and emergence of pathogens.</title>
        <authorList>
            <person name="Haridas S."/>
            <person name="Albert R."/>
            <person name="Binder M."/>
            <person name="Bloem J."/>
            <person name="Labutti K."/>
            <person name="Salamov A."/>
            <person name="Andreopoulos B."/>
            <person name="Baker S."/>
            <person name="Barry K."/>
            <person name="Bills G."/>
            <person name="Bluhm B."/>
            <person name="Cannon C."/>
            <person name="Castanera R."/>
            <person name="Culley D."/>
            <person name="Daum C."/>
            <person name="Ezra D."/>
            <person name="Gonzalez J."/>
            <person name="Henrissat B."/>
            <person name="Kuo A."/>
            <person name="Liang C."/>
            <person name="Lipzen A."/>
            <person name="Lutzoni F."/>
            <person name="Magnuson J."/>
            <person name="Mondo S."/>
            <person name="Nolan M."/>
            <person name="Ohm R."/>
            <person name="Pangilinan J."/>
            <person name="Park H.-J."/>
            <person name="Ramirez L."/>
            <person name="Alfaro M."/>
            <person name="Sun H."/>
            <person name="Tritt A."/>
            <person name="Yoshinaga Y."/>
            <person name="Zwiers L.-H."/>
            <person name="Turgeon B."/>
            <person name="Goodwin S."/>
            <person name="Spatafora J."/>
            <person name="Crous P."/>
            <person name="Grigoriev I."/>
        </authorList>
    </citation>
    <scope>NUCLEOTIDE SEQUENCE</scope>
    <source>
        <strain evidence="9">ATCC 36951</strain>
    </source>
</reference>
<accession>A0A6A6CBA3</accession>
<feature type="chain" id="PRO_5025482135" description="Arylsulfatase" evidence="7">
    <location>
        <begin position="20"/>
        <end position="588"/>
    </location>
</feature>
<evidence type="ECO:0000256" key="1">
    <source>
        <dbReference type="ARBA" id="ARBA00008779"/>
    </source>
</evidence>
<evidence type="ECO:0000259" key="8">
    <source>
        <dbReference type="Pfam" id="PF00884"/>
    </source>
</evidence>
<dbReference type="InterPro" id="IPR012083">
    <property type="entry name" value="Arylsulfatase"/>
</dbReference>
<dbReference type="GO" id="GO:0018958">
    <property type="term" value="P:phenol-containing compound metabolic process"/>
    <property type="evidence" value="ECO:0007669"/>
    <property type="project" value="InterPro"/>
</dbReference>
<feature type="signal peptide" evidence="7">
    <location>
        <begin position="1"/>
        <end position="19"/>
    </location>
</feature>
<dbReference type="PANTHER" id="PTHR43108">
    <property type="entry name" value="N-ACETYLGLUCOSAMINE-6-SULFATASE FAMILY MEMBER"/>
    <property type="match status" value="1"/>
</dbReference>
<evidence type="ECO:0000256" key="4">
    <source>
        <dbReference type="ARBA" id="ARBA00023180"/>
    </source>
</evidence>
<evidence type="ECO:0000256" key="7">
    <source>
        <dbReference type="SAM" id="SignalP"/>
    </source>
</evidence>
<feature type="modified residue" description="3-oxoalanine (Cys)" evidence="6">
    <location>
        <position position="67"/>
    </location>
</feature>
<name>A0A6A6CBA3_ZASCE</name>
<dbReference type="Pfam" id="PF00884">
    <property type="entry name" value="Sulfatase"/>
    <property type="match status" value="1"/>
</dbReference>
<dbReference type="InterPro" id="IPR017850">
    <property type="entry name" value="Alkaline_phosphatase_core_sf"/>
</dbReference>
<dbReference type="InterPro" id="IPR024607">
    <property type="entry name" value="Sulfatase_CS"/>
</dbReference>
<comment type="similarity">
    <text evidence="1 5">Belongs to the sulfatase family.</text>
</comment>
<dbReference type="SUPFAM" id="SSF53649">
    <property type="entry name" value="Alkaline phosphatase-like"/>
    <property type="match status" value="1"/>
</dbReference>
<dbReference type="EMBL" id="ML993604">
    <property type="protein sequence ID" value="KAF2164434.1"/>
    <property type="molecule type" value="Genomic_DNA"/>
</dbReference>
<dbReference type="PIRSF" id="PIRSF000972">
    <property type="entry name" value="Arylsulf_plant"/>
    <property type="match status" value="1"/>
</dbReference>
<dbReference type="RefSeq" id="XP_033665323.1">
    <property type="nucleotide sequence ID" value="XM_033817615.1"/>
</dbReference>
<keyword evidence="10" id="KW-1185">Reference proteome</keyword>
<evidence type="ECO:0000313" key="10">
    <source>
        <dbReference type="Proteomes" id="UP000799537"/>
    </source>
</evidence>
<evidence type="ECO:0000256" key="5">
    <source>
        <dbReference type="PIRNR" id="PIRNR000972"/>
    </source>
</evidence>
<sequence length="588" mass="67056">MKLTALSWTILASAPWTSASKQPNFVFILTDDQDYEMKSLDYMPLLQKYLINEGTSYERHYCTVAICCPSRVNLWTGQAAHNTNVTDLHPPYGGYPKFVERGYNENWLPVWLQQLGYNTYYTGKLFNAHTVNNYDDPPVNGFNGSDFLLDPYTYEYFNAYMTRNGAEPVSYKGEYSPDVIANKAYGFLDDASKDPDRPFFIGIAPIAPHSNMRSVPTLKRDTPFYAERHAHLFKEEKIPRTKNFNPKEPSGVGWVKNLPVLSDTLIEYHDEFYRARLRALQSVDEIVEEVVKRLESNGLLHNTYIIYTSDNGYHISQHRLPPGKECPFEEDIHIPLIVRGPGVPAGHTAHVVSSHTDLTPTILNLAGKARPDLDGSAIPLTEKALAKPDSGEHVNVEFWGRAIPEGKYGWIGDDFLPGFGRVGARNNTYKALRLSAADYSFLYTVWCTGDKEFYDMKRDPDQLHNLFDDQSIHLAEDFTIAGRSFSQVHDRIDSLLLVLKLCKGKTCHSPWSVLHPDDAVRSLKDALRPKFDEFYKEQPKVSFSSCQLGYLKDEEGPQHAKVWETVQHPRPGGKQVPFQYEGHWSWWT</sequence>
<dbReference type="AlphaFoldDB" id="A0A6A6CBA3"/>
<dbReference type="InterPro" id="IPR000917">
    <property type="entry name" value="Sulfatase_N"/>
</dbReference>
<organism evidence="9 10">
    <name type="scientific">Zasmidium cellare ATCC 36951</name>
    <dbReference type="NCBI Taxonomy" id="1080233"/>
    <lineage>
        <taxon>Eukaryota</taxon>
        <taxon>Fungi</taxon>
        <taxon>Dikarya</taxon>
        <taxon>Ascomycota</taxon>
        <taxon>Pezizomycotina</taxon>
        <taxon>Dothideomycetes</taxon>
        <taxon>Dothideomycetidae</taxon>
        <taxon>Mycosphaerellales</taxon>
        <taxon>Mycosphaerellaceae</taxon>
        <taxon>Zasmidium</taxon>
    </lineage>
</organism>
<evidence type="ECO:0000256" key="3">
    <source>
        <dbReference type="ARBA" id="ARBA00022801"/>
    </source>
</evidence>
<dbReference type="PROSITE" id="PS00523">
    <property type="entry name" value="SULFATASE_1"/>
    <property type="match status" value="1"/>
</dbReference>
<evidence type="ECO:0000256" key="2">
    <source>
        <dbReference type="ARBA" id="ARBA00022729"/>
    </source>
</evidence>
<dbReference type="EC" id="3.1.6.1" evidence="5"/>
<proteinExistence type="inferred from homology"/>
<dbReference type="OrthoDB" id="96314at2759"/>
<gene>
    <name evidence="9" type="ORF">M409DRAFT_67927</name>
</gene>
<feature type="domain" description="Sulfatase N-terminal" evidence="8">
    <location>
        <begin position="23"/>
        <end position="367"/>
    </location>
</feature>
<dbReference type="FunFam" id="3.40.720.10:FF:000051">
    <property type="entry name" value="Arylsulfatase"/>
    <property type="match status" value="1"/>
</dbReference>
<dbReference type="PANTHER" id="PTHR43108:SF8">
    <property type="entry name" value="SD21168P"/>
    <property type="match status" value="1"/>
</dbReference>
<dbReference type="GO" id="GO:0008449">
    <property type="term" value="F:N-acetylglucosamine-6-sulfatase activity"/>
    <property type="evidence" value="ECO:0007669"/>
    <property type="project" value="TreeGrafter"/>
</dbReference>
<protein>
    <recommendedName>
        <fullName evidence="5">Arylsulfatase</fullName>
        <shortName evidence="5">AS</shortName>
        <ecNumber evidence="5">3.1.6.1</ecNumber>
    </recommendedName>
    <alternativeName>
        <fullName evidence="5">Aryl-sulfate sulphohydrolase</fullName>
    </alternativeName>
</protein>
<keyword evidence="3 5" id="KW-0378">Hydrolase</keyword>
<dbReference type="CDD" id="cd16147">
    <property type="entry name" value="G6S"/>
    <property type="match status" value="1"/>
</dbReference>
<keyword evidence="2 7" id="KW-0732">Signal</keyword>
<dbReference type="GeneID" id="54570887"/>
<dbReference type="GO" id="GO:0004065">
    <property type="term" value="F:arylsulfatase activity"/>
    <property type="evidence" value="ECO:0007669"/>
    <property type="project" value="UniProtKB-UniRule"/>
</dbReference>